<comment type="caution">
    <text evidence="1">The sequence shown here is derived from an EMBL/GenBank/DDBJ whole genome shotgun (WGS) entry which is preliminary data.</text>
</comment>
<sequence>MFLKQSILSDAEQNTEGLKIVYDDLAPYAKENSTASITRPGLRPRLGLHPGSGLHPRGTITEQEFPELKRDDISYPGYALCFPRFSLLNGKYINFPDNPLPYGYISPEVSNEQGLFGYVKQSQGLKPQMGLHPGMFLYPKSTTETLIESPMLTVTFNQKFTSVGLLFTFNMMSGDYCTRMRIKWYSDNSLLSDMEFYPDSVRYFCNNYVRGYNKLEITFLQTSKPIRPVFVTRIDYGIYRDFLDNELLERNCLQEINAISESISINTLNFTVRTTSNIPFDLQKKQKLTLYFNGELIGNFYLKNGARKNKTDYHMDAHDAVGVLDGNEFAGGIYTGQPVSEVLEKIFENEDFNYLLDESFSDIPLYGYIPYTTKRNALVYICFAIGAIADTSNYDGIVIYPQENALSGEFLPDEVFSGVTLEHSDIVTGIRLTVHTYKKSNEAQELYNDTLNGTAEIIFSEPYHSLDIAGGIIGQHGDNYAYITGTGGNVTLTGKRYNHLTTSILKENPDIVFNKNIREVTDATLVYSGNAQQVLDRVYAYYQRAENVVGDVLIGTKKLGQKVKIDTDYDGYRTGIIESYNYSFSPNEIKAEVKIHE</sequence>
<accession>A0ABV1D2C1</accession>
<protein>
    <recommendedName>
        <fullName evidence="3">Prophage tail endopeptidase domain-containing protein</fullName>
    </recommendedName>
</protein>
<proteinExistence type="predicted"/>
<reference evidence="1 2" key="1">
    <citation type="submission" date="2024-03" db="EMBL/GenBank/DDBJ databases">
        <title>Human intestinal bacterial collection.</title>
        <authorList>
            <person name="Pauvert C."/>
            <person name="Hitch T.C.A."/>
            <person name="Clavel T."/>
        </authorList>
    </citation>
    <scope>NUCLEOTIDE SEQUENCE [LARGE SCALE GENOMIC DNA]</scope>
    <source>
        <strain evidence="1 2">CLA-SR-H021</strain>
    </source>
</reference>
<keyword evidence="2" id="KW-1185">Reference proteome</keyword>
<dbReference type="EMBL" id="JBBMFM010000014">
    <property type="protein sequence ID" value="MEQ2424493.1"/>
    <property type="molecule type" value="Genomic_DNA"/>
</dbReference>
<evidence type="ECO:0000313" key="2">
    <source>
        <dbReference type="Proteomes" id="UP001454086"/>
    </source>
</evidence>
<evidence type="ECO:0008006" key="3">
    <source>
        <dbReference type="Google" id="ProtNLM"/>
    </source>
</evidence>
<dbReference type="RefSeq" id="WP_349117945.1">
    <property type="nucleotide sequence ID" value="NZ_JBBMFM010000014.1"/>
</dbReference>
<evidence type="ECO:0000313" key="1">
    <source>
        <dbReference type="EMBL" id="MEQ2424493.1"/>
    </source>
</evidence>
<dbReference type="Proteomes" id="UP001454086">
    <property type="component" value="Unassembled WGS sequence"/>
</dbReference>
<organism evidence="1 2">
    <name type="scientific">Enterocloster hominis</name>
    <name type="common">ex Hitch et al. 2024</name>
    <dbReference type="NCBI Taxonomy" id="1917870"/>
    <lineage>
        <taxon>Bacteria</taxon>
        <taxon>Bacillati</taxon>
        <taxon>Bacillota</taxon>
        <taxon>Clostridia</taxon>
        <taxon>Lachnospirales</taxon>
        <taxon>Lachnospiraceae</taxon>
        <taxon>Enterocloster</taxon>
    </lineage>
</organism>
<name>A0ABV1D2C1_9FIRM</name>
<gene>
    <name evidence="1" type="ORF">WMQ36_05855</name>
</gene>